<accession>A0A6C0E2Y7</accession>
<reference evidence="1" key="1">
    <citation type="journal article" date="2020" name="Nature">
        <title>Giant virus diversity and host interactions through global metagenomics.</title>
        <authorList>
            <person name="Schulz F."/>
            <person name="Roux S."/>
            <person name="Paez-Espino D."/>
            <person name="Jungbluth S."/>
            <person name="Walsh D.A."/>
            <person name="Denef V.J."/>
            <person name="McMahon K.D."/>
            <person name="Konstantinidis K.T."/>
            <person name="Eloe-Fadrosh E.A."/>
            <person name="Kyrpides N.C."/>
            <person name="Woyke T."/>
        </authorList>
    </citation>
    <scope>NUCLEOTIDE SEQUENCE</scope>
    <source>
        <strain evidence="1">GVMAG-M-3300023179-114</strain>
    </source>
</reference>
<sequence>MEVVDHIPIVLEMFPMDVERREISFLFDSVNTFQLIQVVELYNQHKPLYWNCLELLNRSEIGFKIACDANNIYNEKQLRWHNKRLVPHVNSADFTCDETLLLYKALCHVFGKRLVILQDFY</sequence>
<evidence type="ECO:0000313" key="1">
    <source>
        <dbReference type="EMBL" id="QHT23128.1"/>
    </source>
</evidence>
<name>A0A6C0E2Y7_9ZZZZ</name>
<dbReference type="AlphaFoldDB" id="A0A6C0E2Y7"/>
<organism evidence="1">
    <name type="scientific">viral metagenome</name>
    <dbReference type="NCBI Taxonomy" id="1070528"/>
    <lineage>
        <taxon>unclassified sequences</taxon>
        <taxon>metagenomes</taxon>
        <taxon>organismal metagenomes</taxon>
    </lineage>
</organism>
<protein>
    <submittedName>
        <fullName evidence="1">Uncharacterized protein</fullName>
    </submittedName>
</protein>
<proteinExistence type="predicted"/>
<dbReference type="EMBL" id="MN739725">
    <property type="protein sequence ID" value="QHT23128.1"/>
    <property type="molecule type" value="Genomic_DNA"/>
</dbReference>